<dbReference type="Proteomes" id="UP000281962">
    <property type="component" value="Unassembled WGS sequence"/>
</dbReference>
<organism evidence="10 11">
    <name type="scientific">Thermoproteota archaeon</name>
    <dbReference type="NCBI Taxonomy" id="2056631"/>
    <lineage>
        <taxon>Archaea</taxon>
        <taxon>Thermoproteota</taxon>
    </lineage>
</organism>
<evidence type="ECO:0000256" key="9">
    <source>
        <dbReference type="HAMAP-Rule" id="MF_00090"/>
    </source>
</evidence>
<dbReference type="Gene3D" id="3.40.50.150">
    <property type="entry name" value="Vaccinia Virus protein VP39"/>
    <property type="match status" value="1"/>
</dbReference>
<dbReference type="GO" id="GO:0005737">
    <property type="term" value="C:cytoplasm"/>
    <property type="evidence" value="ECO:0007669"/>
    <property type="project" value="UniProtKB-SubCell"/>
</dbReference>
<dbReference type="PROSITE" id="PS01279">
    <property type="entry name" value="PCMT"/>
    <property type="match status" value="1"/>
</dbReference>
<comment type="catalytic activity">
    <reaction evidence="8 9">
        <text>[protein]-L-isoaspartate + S-adenosyl-L-methionine = [protein]-L-isoaspartate alpha-methyl ester + S-adenosyl-L-homocysteine</text>
        <dbReference type="Rhea" id="RHEA:12705"/>
        <dbReference type="Rhea" id="RHEA-COMP:12143"/>
        <dbReference type="Rhea" id="RHEA-COMP:12144"/>
        <dbReference type="ChEBI" id="CHEBI:57856"/>
        <dbReference type="ChEBI" id="CHEBI:59789"/>
        <dbReference type="ChEBI" id="CHEBI:90596"/>
        <dbReference type="ChEBI" id="CHEBI:90598"/>
        <dbReference type="EC" id="2.1.1.77"/>
    </reaction>
</comment>
<sequence>MKLYNNEFKRKREQLINKLINEGILKDLKVIRAMLRVPREEFVPEKYRNYAYIDSPLPTMSGQTISAPHMVAMMCELLELDVGMKVLEIGTGSGYHAAVCAEIVAPSDTDPKEWGHVYTIERIPELVHFARRNLERTGYSNRVTVILGDGSLGYSEAAPYDRILVTAASPEIPVPLIKQLVIGGKIVIPVGGSYYQELIVGVKDKNGELKTTSAGGCVFVPLIGKYGWKLT</sequence>
<keyword evidence="6 9" id="KW-0949">S-adenosyl-L-methionine</keyword>
<evidence type="ECO:0000256" key="2">
    <source>
        <dbReference type="ARBA" id="ARBA00005369"/>
    </source>
</evidence>
<evidence type="ECO:0000313" key="11">
    <source>
        <dbReference type="Proteomes" id="UP000281962"/>
    </source>
</evidence>
<dbReference type="CDD" id="cd02440">
    <property type="entry name" value="AdoMet_MTases"/>
    <property type="match status" value="1"/>
</dbReference>
<comment type="subcellular location">
    <subcellularLocation>
        <location evidence="1 9">Cytoplasm</location>
    </subcellularLocation>
</comment>
<dbReference type="PANTHER" id="PTHR11579:SF0">
    <property type="entry name" value="PROTEIN-L-ISOASPARTATE(D-ASPARTATE) O-METHYLTRANSFERASE"/>
    <property type="match status" value="1"/>
</dbReference>
<evidence type="ECO:0000256" key="8">
    <source>
        <dbReference type="ARBA" id="ARBA00029295"/>
    </source>
</evidence>
<name>A0A497EVP1_9CREN</name>
<dbReference type="PANTHER" id="PTHR11579">
    <property type="entry name" value="PROTEIN-L-ISOASPARTATE O-METHYLTRANSFERASE"/>
    <property type="match status" value="1"/>
</dbReference>
<evidence type="ECO:0000256" key="6">
    <source>
        <dbReference type="ARBA" id="ARBA00022691"/>
    </source>
</evidence>
<evidence type="ECO:0000256" key="3">
    <source>
        <dbReference type="ARBA" id="ARBA00022490"/>
    </source>
</evidence>
<comment type="function">
    <text evidence="7 9">Catalyzes the methyl esterification of L-isoaspartyl residues in peptides and proteins that result from spontaneous decomposition of normal L-aspartyl and L-asparaginyl residues. It plays a role in the repair and/or degradation of damaged proteins.</text>
</comment>
<dbReference type="NCBIfam" id="TIGR00080">
    <property type="entry name" value="pimt"/>
    <property type="match status" value="1"/>
</dbReference>
<proteinExistence type="inferred from homology"/>
<dbReference type="NCBIfam" id="NF001453">
    <property type="entry name" value="PRK00312.1"/>
    <property type="match status" value="1"/>
</dbReference>
<reference evidence="10 11" key="1">
    <citation type="submission" date="2018-06" db="EMBL/GenBank/DDBJ databases">
        <title>Extensive metabolic versatility and redundancy in microbially diverse, dynamic hydrothermal sediments.</title>
        <authorList>
            <person name="Dombrowski N."/>
            <person name="Teske A."/>
            <person name="Baker B.J."/>
        </authorList>
    </citation>
    <scope>NUCLEOTIDE SEQUENCE [LARGE SCALE GENOMIC DNA]</scope>
    <source>
        <strain evidence="10">B30_G17</strain>
    </source>
</reference>
<comment type="similarity">
    <text evidence="2 9">Belongs to the methyltransferase superfamily. L-isoaspartyl/D-aspartyl protein methyltransferase family.</text>
</comment>
<evidence type="ECO:0000256" key="5">
    <source>
        <dbReference type="ARBA" id="ARBA00022679"/>
    </source>
</evidence>
<evidence type="ECO:0000313" key="10">
    <source>
        <dbReference type="EMBL" id="RLE51102.1"/>
    </source>
</evidence>
<evidence type="ECO:0000256" key="7">
    <source>
        <dbReference type="ARBA" id="ARBA00025330"/>
    </source>
</evidence>
<dbReference type="GO" id="GO:0004719">
    <property type="term" value="F:protein-L-isoaspartate (D-aspartate) O-methyltransferase activity"/>
    <property type="evidence" value="ECO:0007669"/>
    <property type="project" value="UniProtKB-UniRule"/>
</dbReference>
<evidence type="ECO:0000256" key="4">
    <source>
        <dbReference type="ARBA" id="ARBA00022603"/>
    </source>
</evidence>
<accession>A0A497EVP1</accession>
<dbReference type="InterPro" id="IPR029063">
    <property type="entry name" value="SAM-dependent_MTases_sf"/>
</dbReference>
<gene>
    <name evidence="9" type="primary">pcm</name>
    <name evidence="10" type="ORF">DRJ21_00840</name>
</gene>
<keyword evidence="3 9" id="KW-0963">Cytoplasm</keyword>
<dbReference type="InterPro" id="IPR000682">
    <property type="entry name" value="PCMT"/>
</dbReference>
<protein>
    <recommendedName>
        <fullName evidence="9">Protein-L-isoaspartate O-methyltransferase</fullName>
        <ecNumber evidence="9">2.1.1.77</ecNumber>
    </recommendedName>
    <alternativeName>
        <fullName evidence="9">L-isoaspartyl protein carboxyl methyltransferase</fullName>
    </alternativeName>
    <alternativeName>
        <fullName evidence="9">Protein L-isoaspartyl methyltransferase</fullName>
    </alternativeName>
    <alternativeName>
        <fullName evidence="9">Protein-beta-aspartate methyltransferase</fullName>
        <shortName evidence="9">PIMT</shortName>
    </alternativeName>
</protein>
<keyword evidence="4 9" id="KW-0489">Methyltransferase</keyword>
<dbReference type="EC" id="2.1.1.77" evidence="9"/>
<dbReference type="NCBIfam" id="NF010549">
    <property type="entry name" value="PRK13942.1"/>
    <property type="match status" value="1"/>
</dbReference>
<dbReference type="AlphaFoldDB" id="A0A497EVP1"/>
<feature type="active site" evidence="9">
    <location>
        <position position="66"/>
    </location>
</feature>
<dbReference type="Pfam" id="PF01135">
    <property type="entry name" value="PCMT"/>
    <property type="match status" value="1"/>
</dbReference>
<dbReference type="SUPFAM" id="SSF53335">
    <property type="entry name" value="S-adenosyl-L-methionine-dependent methyltransferases"/>
    <property type="match status" value="1"/>
</dbReference>
<comment type="caution">
    <text evidence="10">The sequence shown here is derived from an EMBL/GenBank/DDBJ whole genome shotgun (WGS) entry which is preliminary data.</text>
</comment>
<dbReference type="GO" id="GO:0032259">
    <property type="term" value="P:methylation"/>
    <property type="evidence" value="ECO:0007669"/>
    <property type="project" value="UniProtKB-KW"/>
</dbReference>
<keyword evidence="5 9" id="KW-0808">Transferase</keyword>
<dbReference type="HAMAP" id="MF_00090">
    <property type="entry name" value="PIMT"/>
    <property type="match status" value="1"/>
</dbReference>
<evidence type="ECO:0000256" key="1">
    <source>
        <dbReference type="ARBA" id="ARBA00004496"/>
    </source>
</evidence>
<dbReference type="GO" id="GO:0030091">
    <property type="term" value="P:protein repair"/>
    <property type="evidence" value="ECO:0007669"/>
    <property type="project" value="UniProtKB-UniRule"/>
</dbReference>
<dbReference type="FunFam" id="3.40.50.150:FF:000010">
    <property type="entry name" value="Protein-L-isoaspartate O-methyltransferase"/>
    <property type="match status" value="1"/>
</dbReference>
<dbReference type="EMBL" id="QMQY01000022">
    <property type="protein sequence ID" value="RLE51102.1"/>
    <property type="molecule type" value="Genomic_DNA"/>
</dbReference>